<dbReference type="InterPro" id="IPR013783">
    <property type="entry name" value="Ig-like_fold"/>
</dbReference>
<sequence>MHQHKYNLFSIIKKDEIFLNHIIKEYGLVCLYFLQKFPVVRYVTFPCENVGSTPLADNFIRKVADRPADQGHYNILCIKYINSKILEIFIFLYNMSIIYIYTDPEYINFHKVLLNSVQKKNIEIKNRSYCDIIWYIDSNSIKDNSFYINPTRGP</sequence>
<proteinExistence type="predicted"/>
<dbReference type="Proteomes" id="UP000054566">
    <property type="component" value="Unassembled WGS sequence"/>
</dbReference>
<name>A0A0L0CSY6_PLAFA</name>
<dbReference type="AlphaFoldDB" id="A0A0L0CSY6"/>
<dbReference type="PROSITE" id="PS50202">
    <property type="entry name" value="MSP"/>
    <property type="match status" value="1"/>
</dbReference>
<feature type="domain" description="MSP" evidence="1">
    <location>
        <begin position="99"/>
        <end position="154"/>
    </location>
</feature>
<dbReference type="PANTHER" id="PTHR23053:SF0">
    <property type="entry name" value="HYDROCEPHALUS-INDUCING PROTEIN HOMOLOG"/>
    <property type="match status" value="1"/>
</dbReference>
<dbReference type="GO" id="GO:0003341">
    <property type="term" value="P:cilium movement"/>
    <property type="evidence" value="ECO:0007669"/>
    <property type="project" value="TreeGrafter"/>
</dbReference>
<dbReference type="OrthoDB" id="442692at2759"/>
<accession>A0A0L0CSY6</accession>
<dbReference type="Gene3D" id="2.60.40.10">
    <property type="entry name" value="Immunoglobulins"/>
    <property type="match status" value="1"/>
</dbReference>
<reference evidence="3" key="1">
    <citation type="submission" date="2015-07" db="EMBL/GenBank/DDBJ databases">
        <title>Annotation of Plasmodium falciparum RAJ116.</title>
        <authorList>
            <consortium name="The Broad Institute Genome Sequencing Platform"/>
            <person name="Volkman S.K."/>
            <person name="Neafsey D.E."/>
            <person name="Dash A.P."/>
            <person name="Chitnis C.E."/>
            <person name="Hartl D.L."/>
            <person name="Young S.K."/>
            <person name="Zeng Q."/>
            <person name="Koehrsen M."/>
            <person name="Alvarado L."/>
            <person name="Berlin A."/>
            <person name="Borenstein D."/>
            <person name="Chapman S.B."/>
            <person name="Chen Z."/>
            <person name="Engels R."/>
            <person name="Freedman E."/>
            <person name="Gellesch M."/>
            <person name="Goldberg J."/>
            <person name="Griggs A."/>
            <person name="Gujja S."/>
            <person name="Heilman E.R."/>
            <person name="Heiman D.I."/>
            <person name="Howarth C."/>
            <person name="Jen D."/>
            <person name="Larson L."/>
            <person name="Mehta T."/>
            <person name="Neiman D."/>
            <person name="Park D."/>
            <person name="Pearson M."/>
            <person name="Roberts A."/>
            <person name="Saif S."/>
            <person name="Shea T."/>
            <person name="Shenoy N."/>
            <person name="Sisk P."/>
            <person name="Stolte C."/>
            <person name="Sykes S."/>
            <person name="Walk T."/>
            <person name="White J."/>
            <person name="Yandava C."/>
            <person name="Haas B."/>
            <person name="Henn M.R."/>
            <person name="Nusbaum C."/>
            <person name="Birren B."/>
        </authorList>
    </citation>
    <scope>NUCLEOTIDE SEQUENCE [LARGE SCALE GENOMIC DNA]</scope>
    <source>
        <strain evidence="3">RAJ116</strain>
    </source>
</reference>
<dbReference type="InterPro" id="IPR033305">
    <property type="entry name" value="Hydin-like"/>
</dbReference>
<evidence type="ECO:0000259" key="1">
    <source>
        <dbReference type="PROSITE" id="PS50202"/>
    </source>
</evidence>
<dbReference type="InterPro" id="IPR000535">
    <property type="entry name" value="MSP_dom"/>
</dbReference>
<evidence type="ECO:0000313" key="2">
    <source>
        <dbReference type="EMBL" id="KNC35550.1"/>
    </source>
</evidence>
<dbReference type="GO" id="GO:0005930">
    <property type="term" value="C:axoneme"/>
    <property type="evidence" value="ECO:0007669"/>
    <property type="project" value="TreeGrafter"/>
</dbReference>
<organism evidence="2 3">
    <name type="scientific">Plasmodium falciparum RAJ116</name>
    <dbReference type="NCBI Taxonomy" id="580058"/>
    <lineage>
        <taxon>Eukaryota</taxon>
        <taxon>Sar</taxon>
        <taxon>Alveolata</taxon>
        <taxon>Apicomplexa</taxon>
        <taxon>Aconoidasida</taxon>
        <taxon>Haemosporida</taxon>
        <taxon>Plasmodiidae</taxon>
        <taxon>Plasmodium</taxon>
        <taxon>Plasmodium (Laverania)</taxon>
    </lineage>
</organism>
<evidence type="ECO:0000313" key="3">
    <source>
        <dbReference type="Proteomes" id="UP000054566"/>
    </source>
</evidence>
<dbReference type="GO" id="GO:1904158">
    <property type="term" value="P:axonemal central apparatus assembly"/>
    <property type="evidence" value="ECO:0007669"/>
    <property type="project" value="TreeGrafter"/>
</dbReference>
<dbReference type="EMBL" id="GG663862">
    <property type="protein sequence ID" value="KNC35550.1"/>
    <property type="molecule type" value="Genomic_DNA"/>
</dbReference>
<dbReference type="PANTHER" id="PTHR23053">
    <property type="entry name" value="DLEC1 DELETED IN LUNG AND ESOPHAGEAL CANCER 1"/>
    <property type="match status" value="1"/>
</dbReference>
<protein>
    <recommendedName>
        <fullName evidence="1">MSP domain-containing protein</fullName>
    </recommendedName>
</protein>
<gene>
    <name evidence="2" type="ORF">PFLG_00449</name>
</gene>
<reference evidence="3" key="2">
    <citation type="submission" date="2015-07" db="EMBL/GenBank/DDBJ databases">
        <title>The genome sequence of Plasmodium falciparum RAJ116.</title>
        <authorList>
            <consortium name="The Broad Institute Genome Sequencing Platform"/>
            <person name="Volkman S.K."/>
            <person name="Neafsey D.E."/>
            <person name="Dash A.P."/>
            <person name="Chitnis C.E."/>
            <person name="Hartl D.L."/>
            <person name="Young S.K."/>
            <person name="Kodira C.D."/>
            <person name="Zeng Q."/>
            <person name="Koehrsen M."/>
            <person name="Godfrey P."/>
            <person name="Alvarado L."/>
            <person name="Berlin A."/>
            <person name="Borenstein D."/>
            <person name="Chen Z."/>
            <person name="Engels R."/>
            <person name="Freedman E."/>
            <person name="Gellesch M."/>
            <person name="Goldberg J."/>
            <person name="Griggs A."/>
            <person name="Gujja S."/>
            <person name="Heiman D."/>
            <person name="Hepburn T."/>
            <person name="Howarth C."/>
            <person name="Jen D."/>
            <person name="Larson L."/>
            <person name="Lewis B."/>
            <person name="Mehta T."/>
            <person name="Park D."/>
            <person name="Pearson M."/>
            <person name="Roberts A."/>
            <person name="Saif S."/>
            <person name="Shea T."/>
            <person name="Shenoy N."/>
            <person name="Sisk P."/>
            <person name="Stolte C."/>
            <person name="Sykes S."/>
            <person name="Walk T."/>
            <person name="White J."/>
            <person name="Yandava C."/>
            <person name="Wirth D.F."/>
            <person name="Nusbaum C."/>
            <person name="Birren B."/>
        </authorList>
    </citation>
    <scope>NUCLEOTIDE SEQUENCE [LARGE SCALE GENOMIC DNA]</scope>
    <source>
        <strain evidence="3">RAJ116</strain>
    </source>
</reference>